<feature type="region of interest" description="Disordered" evidence="1">
    <location>
        <begin position="185"/>
        <end position="213"/>
    </location>
</feature>
<dbReference type="RefSeq" id="WP_193922477.1">
    <property type="nucleotide sequence ID" value="NZ_JADEXS020000001.1"/>
</dbReference>
<proteinExistence type="predicted"/>
<evidence type="ECO:0000256" key="1">
    <source>
        <dbReference type="SAM" id="MobiDB-lite"/>
    </source>
</evidence>
<comment type="caution">
    <text evidence="2">The sequence shown here is derived from an EMBL/GenBank/DDBJ whole genome shotgun (WGS) entry which is preliminary data.</text>
</comment>
<dbReference type="InterPro" id="IPR040837">
    <property type="entry name" value="Bact_RF_family7"/>
</dbReference>
<evidence type="ECO:0000313" key="3">
    <source>
        <dbReference type="Proteomes" id="UP000622533"/>
    </source>
</evidence>
<dbReference type="Pfam" id="PF18849">
    <property type="entry name" value="baeRF_family7"/>
    <property type="match status" value="1"/>
</dbReference>
<keyword evidence="3" id="KW-1185">Reference proteome</keyword>
<name>A0A8J7A031_DESMC</name>
<reference evidence="2" key="1">
    <citation type="submission" date="2020-10" db="EMBL/GenBank/DDBJ databases">
        <authorList>
            <person name="Castelo-Branco R."/>
            <person name="Eusebio N."/>
            <person name="Adriana R."/>
            <person name="Vieira A."/>
            <person name="Brugerolle De Fraissinette N."/>
            <person name="Rezende De Castro R."/>
            <person name="Schneider M.P."/>
            <person name="Vasconcelos V."/>
            <person name="Leao P.N."/>
        </authorList>
    </citation>
    <scope>NUCLEOTIDE SEQUENCE</scope>
    <source>
        <strain evidence="2">LEGE 12446</strain>
    </source>
</reference>
<dbReference type="Proteomes" id="UP000622533">
    <property type="component" value="Unassembled WGS sequence"/>
</dbReference>
<sequence>MNLLSIDELKTIAENSQSPCISLYMPMQKAGPEVRQNPIRFKNLIREAEERLDAMSSDKPQGVYPIRRTEALNLLQPAMELDTSEFWEHQDHGLVIFISPQVFRYYQLPMEFPELVVVSDRFHLKPLLHLLNNDGSFYVLALSQNDVKFFEGTRYSLDQIEVENMPKSLDETLLEDEIQKGVQHRIGTSKRGAANASSHPGTFHGQGSPDRDKHQEDILQFCYAVDTALHEKLREQKAPLVLAGVEYLFPIYQQANTYNHLVEEPLTGNPEFIKPEELQDQAWHIVEPLFHQHQKQVMELYQQLAGEGTGKASSNLNEIISAAYYQRVDYLFVPVGQQIWGKFDPETMAVDLHPKPEPEDQDLLDFAAIHTLLNGGQVYTVEPEKMPNGASVAAIFRF</sequence>
<protein>
    <submittedName>
        <fullName evidence="2">Uncharacterized protein</fullName>
    </submittedName>
</protein>
<dbReference type="EMBL" id="JADEXS010000653">
    <property type="protein sequence ID" value="MBE9026648.1"/>
    <property type="molecule type" value="Genomic_DNA"/>
</dbReference>
<organism evidence="2 3">
    <name type="scientific">Desmonostoc muscorum LEGE 12446</name>
    <dbReference type="NCBI Taxonomy" id="1828758"/>
    <lineage>
        <taxon>Bacteria</taxon>
        <taxon>Bacillati</taxon>
        <taxon>Cyanobacteriota</taxon>
        <taxon>Cyanophyceae</taxon>
        <taxon>Nostocales</taxon>
        <taxon>Nostocaceae</taxon>
        <taxon>Desmonostoc</taxon>
    </lineage>
</organism>
<accession>A0A8J7A031</accession>
<dbReference type="AlphaFoldDB" id="A0A8J7A031"/>
<gene>
    <name evidence="2" type="ORF">IQ276_30785</name>
</gene>
<evidence type="ECO:0000313" key="2">
    <source>
        <dbReference type="EMBL" id="MBE9026648.1"/>
    </source>
</evidence>